<dbReference type="InterPro" id="IPR007854">
    <property type="entry name" value="Fip1_dom"/>
</dbReference>
<keyword evidence="8" id="KW-1185">Reference proteome</keyword>
<organism evidence="7 8">
    <name type="scientific">Batillaria attramentaria</name>
    <dbReference type="NCBI Taxonomy" id="370345"/>
    <lineage>
        <taxon>Eukaryota</taxon>
        <taxon>Metazoa</taxon>
        <taxon>Spiralia</taxon>
        <taxon>Lophotrochozoa</taxon>
        <taxon>Mollusca</taxon>
        <taxon>Gastropoda</taxon>
        <taxon>Caenogastropoda</taxon>
        <taxon>Sorbeoconcha</taxon>
        <taxon>Cerithioidea</taxon>
        <taxon>Batillariidae</taxon>
        <taxon>Batillaria</taxon>
    </lineage>
</organism>
<gene>
    <name evidence="7" type="ORF">BaRGS_00004930</name>
</gene>
<dbReference type="GO" id="GO:0006397">
    <property type="term" value="P:mRNA processing"/>
    <property type="evidence" value="ECO:0007669"/>
    <property type="project" value="UniProtKB-KW"/>
</dbReference>
<dbReference type="AlphaFoldDB" id="A0ABD0LWB5"/>
<evidence type="ECO:0000313" key="8">
    <source>
        <dbReference type="Proteomes" id="UP001519460"/>
    </source>
</evidence>
<sequence>MAATEAAAPAASTMPTVQADDDDAWLYGDDTKEGKEENGVKPKTEVQDEDKSKPEESNAKKDDREEGEMLRASSSPHLSSGLGSPHPWQYCSGSGSKPSLATKGIDIEAQGTINGVPVYEFDLDSIQNEEKPWRKPGADITDYFNYGFTEETWQQYCEKQRRLIAMNEGTSSVPKIISHYGSGHSIGRPDKDLSAVSRKNVVPIVNKTVGQINVIGGTAIDSRRPESEGDPIPVAGSHSTTSRKYLPPPGLPPTNLPPPHMPPMDYSIPPPGMPPPPGVPPPGMTVPPPGFPPVPDPFDPFYAVPPPDRTVPPPGFDDRSGFGFNPAHAPYSSTFTESPRPGASQQWETSSTFSDRDSRDRDWERDRERRESSRRERSPHRPDDDYSRSDSRKHRDDSDTESTRSSSKHKSRRRRRDKDDDASESLAGEETPKAD</sequence>
<dbReference type="Proteomes" id="UP001519460">
    <property type="component" value="Unassembled WGS sequence"/>
</dbReference>
<feature type="region of interest" description="Disordered" evidence="5">
    <location>
        <begin position="220"/>
        <end position="435"/>
    </location>
</feature>
<feature type="compositionally biased region" description="Basic residues" evidence="5">
    <location>
        <begin position="406"/>
        <end position="416"/>
    </location>
</feature>
<feature type="compositionally biased region" description="Basic and acidic residues" evidence="5">
    <location>
        <begin position="29"/>
        <end position="69"/>
    </location>
</feature>
<evidence type="ECO:0000256" key="1">
    <source>
        <dbReference type="ARBA" id="ARBA00004123"/>
    </source>
</evidence>
<keyword evidence="4" id="KW-0539">Nucleus</keyword>
<feature type="region of interest" description="Disordered" evidence="5">
    <location>
        <begin position="1"/>
        <end position="99"/>
    </location>
</feature>
<evidence type="ECO:0000259" key="6">
    <source>
        <dbReference type="Pfam" id="PF05182"/>
    </source>
</evidence>
<dbReference type="Pfam" id="PF05182">
    <property type="entry name" value="Fip1"/>
    <property type="match status" value="1"/>
</dbReference>
<comment type="subcellular location">
    <subcellularLocation>
        <location evidence="1">Nucleus</location>
    </subcellularLocation>
</comment>
<dbReference type="GO" id="GO:0005634">
    <property type="term" value="C:nucleus"/>
    <property type="evidence" value="ECO:0007669"/>
    <property type="project" value="UniProtKB-SubCell"/>
</dbReference>
<feature type="compositionally biased region" description="Pro residues" evidence="5">
    <location>
        <begin position="246"/>
        <end position="315"/>
    </location>
</feature>
<evidence type="ECO:0000313" key="7">
    <source>
        <dbReference type="EMBL" id="KAK7503807.1"/>
    </source>
</evidence>
<dbReference type="InterPro" id="IPR051187">
    <property type="entry name" value="Pre-mRNA_3'-end_processing_reg"/>
</dbReference>
<comment type="caution">
    <text evidence="7">The sequence shown here is derived from an EMBL/GenBank/DDBJ whole genome shotgun (WGS) entry which is preliminary data.</text>
</comment>
<evidence type="ECO:0000256" key="5">
    <source>
        <dbReference type="SAM" id="MobiDB-lite"/>
    </source>
</evidence>
<dbReference type="PANTHER" id="PTHR13484">
    <property type="entry name" value="FIP1-LIKE 1 PROTEIN"/>
    <property type="match status" value="1"/>
</dbReference>
<dbReference type="EMBL" id="JACVVK020000018">
    <property type="protein sequence ID" value="KAK7503807.1"/>
    <property type="molecule type" value="Genomic_DNA"/>
</dbReference>
<proteinExistence type="inferred from homology"/>
<reference evidence="7 8" key="1">
    <citation type="journal article" date="2023" name="Sci. Data">
        <title>Genome assembly of the Korean intertidal mud-creeper Batillaria attramentaria.</title>
        <authorList>
            <person name="Patra A.K."/>
            <person name="Ho P.T."/>
            <person name="Jun S."/>
            <person name="Lee S.J."/>
            <person name="Kim Y."/>
            <person name="Won Y.J."/>
        </authorList>
    </citation>
    <scope>NUCLEOTIDE SEQUENCE [LARGE SCALE GENOMIC DNA]</scope>
    <source>
        <strain evidence="7">Wonlab-2016</strain>
    </source>
</reference>
<accession>A0ABD0LWB5</accession>
<evidence type="ECO:0000256" key="4">
    <source>
        <dbReference type="ARBA" id="ARBA00023242"/>
    </source>
</evidence>
<evidence type="ECO:0000256" key="2">
    <source>
        <dbReference type="ARBA" id="ARBA00007459"/>
    </source>
</evidence>
<keyword evidence="3" id="KW-0507">mRNA processing</keyword>
<evidence type="ECO:0000256" key="3">
    <source>
        <dbReference type="ARBA" id="ARBA00022664"/>
    </source>
</evidence>
<feature type="compositionally biased region" description="Polar residues" evidence="5">
    <location>
        <begin position="331"/>
        <end position="353"/>
    </location>
</feature>
<feature type="compositionally biased region" description="Low complexity" evidence="5">
    <location>
        <begin position="1"/>
        <end position="11"/>
    </location>
</feature>
<feature type="domain" description="Pre-mRNA polyadenylation factor Fip1" evidence="6">
    <location>
        <begin position="120"/>
        <end position="163"/>
    </location>
</feature>
<feature type="compositionally biased region" description="Low complexity" evidence="5">
    <location>
        <begin position="73"/>
        <end position="86"/>
    </location>
</feature>
<name>A0ABD0LWB5_9CAEN</name>
<protein>
    <recommendedName>
        <fullName evidence="6">Pre-mRNA polyadenylation factor Fip1 domain-containing protein</fullName>
    </recommendedName>
</protein>
<comment type="similarity">
    <text evidence="2">Belongs to the FIP1 family.</text>
</comment>
<feature type="compositionally biased region" description="Basic and acidic residues" evidence="5">
    <location>
        <begin position="354"/>
        <end position="397"/>
    </location>
</feature>
<dbReference type="PANTHER" id="PTHR13484:SF0">
    <property type="entry name" value="PRE-MRNA 3'-END-PROCESSING FACTOR FIP1"/>
    <property type="match status" value="1"/>
</dbReference>